<dbReference type="Proteomes" id="UP001383192">
    <property type="component" value="Unassembled WGS sequence"/>
</dbReference>
<dbReference type="AlphaFoldDB" id="A0AAW0BZV5"/>
<organism evidence="1 2">
    <name type="scientific">Paramarasmius palmivorus</name>
    <dbReference type="NCBI Taxonomy" id="297713"/>
    <lineage>
        <taxon>Eukaryota</taxon>
        <taxon>Fungi</taxon>
        <taxon>Dikarya</taxon>
        <taxon>Basidiomycota</taxon>
        <taxon>Agaricomycotina</taxon>
        <taxon>Agaricomycetes</taxon>
        <taxon>Agaricomycetidae</taxon>
        <taxon>Agaricales</taxon>
        <taxon>Marasmiineae</taxon>
        <taxon>Marasmiaceae</taxon>
        <taxon>Paramarasmius</taxon>
    </lineage>
</organism>
<evidence type="ECO:0000313" key="1">
    <source>
        <dbReference type="EMBL" id="KAK7032091.1"/>
    </source>
</evidence>
<sequence>MAQCAASLNDSDDQADEHAHVHPSVLAAHDSPLSFALVPSAPIMRLPSDLLYSIFIKLSAVSEHLLLITWLCAEFRGLALSKPVLWTRLDLTRPALAKLWIHRSKEAPLHIVASHTSHTRCAEMLSLTVPLTIRLASFDISITTPNGPLMKKLADILTCPAPILRSLQVKCLGHNGVPCTDCALALQLPSSGGGICVPHLSCLKLRLPIASPSWLSNFQPMLPSVVYLDIDNCHRRNDSKVVLPSLEAFLRALGSAPFLKVLRLRSCLPDTHSDLGRKLLLPKLIELSIAGIKASACSSFLGQLSVPKLSSIALSCDEIGLDWIDDEGTQLDEFRTLLSRIPLHVHLAPRQPSRLKIMSLTGDHCFLLSLQAWVYKAETGRMSELDSEPEIDIRNTWKNRTLDSTDLNSLVHVALRQLDWSQLRWLRVETTPFTSLNTTTLFWTLKTLYPGMRIEELEIVGGCAKQIIGVLGDTDHNDVPFHHLKRICIYDLDVRATGCYSLLLSALRCRARCGLLLQELVLDSHCDLEEEDYQKLGDFAKVVIC</sequence>
<reference evidence="1 2" key="1">
    <citation type="submission" date="2024-01" db="EMBL/GenBank/DDBJ databases">
        <title>A draft genome for a cacao thread blight-causing isolate of Paramarasmius palmivorus.</title>
        <authorList>
            <person name="Baruah I.K."/>
            <person name="Bukari Y."/>
            <person name="Amoako-Attah I."/>
            <person name="Meinhardt L.W."/>
            <person name="Bailey B.A."/>
            <person name="Cohen S.P."/>
        </authorList>
    </citation>
    <scope>NUCLEOTIDE SEQUENCE [LARGE SCALE GENOMIC DNA]</scope>
    <source>
        <strain evidence="1 2">GH-12</strain>
    </source>
</reference>
<dbReference type="EMBL" id="JAYKXP010000068">
    <property type="protein sequence ID" value="KAK7032091.1"/>
    <property type="molecule type" value="Genomic_DNA"/>
</dbReference>
<name>A0AAW0BZV5_9AGAR</name>
<proteinExistence type="predicted"/>
<protein>
    <recommendedName>
        <fullName evidence="3">F-box domain-containing protein</fullName>
    </recommendedName>
</protein>
<evidence type="ECO:0008006" key="3">
    <source>
        <dbReference type="Google" id="ProtNLM"/>
    </source>
</evidence>
<accession>A0AAW0BZV5</accession>
<comment type="caution">
    <text evidence="1">The sequence shown here is derived from an EMBL/GenBank/DDBJ whole genome shotgun (WGS) entry which is preliminary data.</text>
</comment>
<keyword evidence="2" id="KW-1185">Reference proteome</keyword>
<evidence type="ECO:0000313" key="2">
    <source>
        <dbReference type="Proteomes" id="UP001383192"/>
    </source>
</evidence>
<gene>
    <name evidence="1" type="ORF">VNI00_013461</name>
</gene>